<dbReference type="EMBL" id="JBJUIK010000013">
    <property type="protein sequence ID" value="KAL3507786.1"/>
    <property type="molecule type" value="Genomic_DNA"/>
</dbReference>
<keyword evidence="2" id="KW-1185">Reference proteome</keyword>
<accession>A0ABD2YK59</accession>
<sequence length="115" mass="13562">MRYKFWPYYEDWIEISGKDRAPREHVEAANALEKFTEKIEARLGKTTERIGYEHYISASRKKVYASLDPMIWLSKENKLIAASWITTNDKNVDLFFSVLDEDRQEMVNTILAGRI</sequence>
<name>A0ABD2YK59_9GENT</name>
<dbReference type="AlphaFoldDB" id="A0ABD2YK59"/>
<gene>
    <name evidence="1" type="ORF">ACH5RR_033168</name>
</gene>
<proteinExistence type="predicted"/>
<organism evidence="1 2">
    <name type="scientific">Cinchona calisaya</name>
    <dbReference type="NCBI Taxonomy" id="153742"/>
    <lineage>
        <taxon>Eukaryota</taxon>
        <taxon>Viridiplantae</taxon>
        <taxon>Streptophyta</taxon>
        <taxon>Embryophyta</taxon>
        <taxon>Tracheophyta</taxon>
        <taxon>Spermatophyta</taxon>
        <taxon>Magnoliopsida</taxon>
        <taxon>eudicotyledons</taxon>
        <taxon>Gunneridae</taxon>
        <taxon>Pentapetalae</taxon>
        <taxon>asterids</taxon>
        <taxon>lamiids</taxon>
        <taxon>Gentianales</taxon>
        <taxon>Rubiaceae</taxon>
        <taxon>Cinchonoideae</taxon>
        <taxon>Cinchoneae</taxon>
        <taxon>Cinchona</taxon>
    </lineage>
</organism>
<comment type="caution">
    <text evidence="1">The sequence shown here is derived from an EMBL/GenBank/DDBJ whole genome shotgun (WGS) entry which is preliminary data.</text>
</comment>
<evidence type="ECO:0000313" key="1">
    <source>
        <dbReference type="EMBL" id="KAL3507786.1"/>
    </source>
</evidence>
<protein>
    <submittedName>
        <fullName evidence="1">Uncharacterized protein</fullName>
    </submittedName>
</protein>
<dbReference type="Proteomes" id="UP001630127">
    <property type="component" value="Unassembled WGS sequence"/>
</dbReference>
<evidence type="ECO:0000313" key="2">
    <source>
        <dbReference type="Proteomes" id="UP001630127"/>
    </source>
</evidence>
<reference evidence="1 2" key="1">
    <citation type="submission" date="2024-11" db="EMBL/GenBank/DDBJ databases">
        <title>A near-complete genome assembly of Cinchona calisaya.</title>
        <authorList>
            <person name="Lian D.C."/>
            <person name="Zhao X.W."/>
            <person name="Wei L."/>
        </authorList>
    </citation>
    <scope>NUCLEOTIDE SEQUENCE [LARGE SCALE GENOMIC DNA]</scope>
    <source>
        <tissue evidence="1">Nenye</tissue>
    </source>
</reference>